<comment type="subunit">
    <text evidence="3 7">Homodimer.</text>
</comment>
<proteinExistence type="inferred from homology"/>
<comment type="cofactor">
    <cofactor evidence="7">
        <name>a divalent metal cation</name>
        <dbReference type="ChEBI" id="CHEBI:60240"/>
    </cofactor>
</comment>
<dbReference type="PRINTS" id="PR00073">
    <property type="entry name" value="COPRGNOXDASE"/>
</dbReference>
<feature type="binding site" evidence="7">
    <location>
        <begin position="275"/>
        <end position="277"/>
    </location>
    <ligand>
        <name>substrate</name>
    </ligand>
</feature>
<evidence type="ECO:0000256" key="3">
    <source>
        <dbReference type="ARBA" id="ARBA00011738"/>
    </source>
</evidence>
<feature type="binding site" evidence="7">
    <location>
        <position position="119"/>
    </location>
    <ligand>
        <name>a divalent metal cation</name>
        <dbReference type="ChEBI" id="CHEBI:60240"/>
    </ligand>
</feature>
<name>A0ABS7ZN20_9GAMM</name>
<dbReference type="PROSITE" id="PS01021">
    <property type="entry name" value="COPROGEN_OXIDASE"/>
    <property type="match status" value="1"/>
</dbReference>
<evidence type="ECO:0000256" key="1">
    <source>
        <dbReference type="ARBA" id="ARBA00005168"/>
    </source>
</evidence>
<dbReference type="SUPFAM" id="SSF102886">
    <property type="entry name" value="Coproporphyrinogen III oxidase"/>
    <property type="match status" value="1"/>
</dbReference>
<comment type="pathway">
    <text evidence="1 7">Porphyrin-containing compound metabolism; protoporphyrin-IX biosynthesis; protoporphyrinogen-IX from coproporphyrinogen-III (O2 route): step 1/1.</text>
</comment>
<evidence type="ECO:0000256" key="6">
    <source>
        <dbReference type="ARBA" id="ARBA00023244"/>
    </source>
</evidence>
<keyword evidence="5 7" id="KW-0350">Heme biosynthesis</keyword>
<dbReference type="Proteomes" id="UP000714380">
    <property type="component" value="Unassembled WGS sequence"/>
</dbReference>
<comment type="subcellular location">
    <subcellularLocation>
        <location evidence="7">Cytoplasm</location>
    </subcellularLocation>
</comment>
<dbReference type="InterPro" id="IPR036406">
    <property type="entry name" value="Coprogen_oxidase_aer_sf"/>
</dbReference>
<evidence type="ECO:0000256" key="4">
    <source>
        <dbReference type="ARBA" id="ARBA00023002"/>
    </source>
</evidence>
<feature type="binding site" evidence="7">
    <location>
        <position position="188"/>
    </location>
    <ligand>
        <name>a divalent metal cation</name>
        <dbReference type="ChEBI" id="CHEBI:60240"/>
    </ligand>
</feature>
<feature type="binding site" evidence="7">
    <location>
        <begin position="121"/>
        <end position="123"/>
    </location>
    <ligand>
        <name>substrate</name>
    </ligand>
</feature>
<feature type="binding site" evidence="7">
    <location>
        <position position="105"/>
    </location>
    <ligand>
        <name>substrate</name>
    </ligand>
</feature>
<protein>
    <recommendedName>
        <fullName evidence="7">Oxygen-dependent coproporphyrinogen-III oxidase</fullName>
        <shortName evidence="7">CPO</shortName>
        <shortName evidence="7">Coprogen oxidase</shortName>
        <shortName evidence="7">Coproporphyrinogenase</shortName>
        <ecNumber evidence="7">1.3.3.3</ecNumber>
    </recommendedName>
</protein>
<comment type="catalytic activity">
    <reaction evidence="7">
        <text>coproporphyrinogen III + O2 + 2 H(+) = protoporphyrinogen IX + 2 CO2 + 2 H2O</text>
        <dbReference type="Rhea" id="RHEA:18257"/>
        <dbReference type="ChEBI" id="CHEBI:15377"/>
        <dbReference type="ChEBI" id="CHEBI:15378"/>
        <dbReference type="ChEBI" id="CHEBI:15379"/>
        <dbReference type="ChEBI" id="CHEBI:16526"/>
        <dbReference type="ChEBI" id="CHEBI:57307"/>
        <dbReference type="ChEBI" id="CHEBI:57309"/>
        <dbReference type="EC" id="1.3.3.3"/>
    </reaction>
</comment>
<comment type="similarity">
    <text evidence="2 7">Belongs to the aerobic coproporphyrinogen-III oxidase family.</text>
</comment>
<dbReference type="NCBIfam" id="NF003727">
    <property type="entry name" value="PRK05330.1"/>
    <property type="match status" value="1"/>
</dbReference>
<dbReference type="PANTHER" id="PTHR10755">
    <property type="entry name" value="COPROPORPHYRINOGEN III OXIDASE, MITOCHONDRIAL"/>
    <property type="match status" value="1"/>
</dbReference>
<dbReference type="InterPro" id="IPR018375">
    <property type="entry name" value="Coprogen_oxidase_CS"/>
</dbReference>
<dbReference type="PIRSF" id="PIRSF000166">
    <property type="entry name" value="Coproporphyri_ox"/>
    <property type="match status" value="1"/>
</dbReference>
<keyword evidence="6 7" id="KW-0627">Porphyrin biosynthesis</keyword>
<gene>
    <name evidence="7 8" type="primary">hemF</name>
    <name evidence="8" type="ORF">I9W95_05705</name>
</gene>
<reference evidence="8 9" key="1">
    <citation type="submission" date="2020-12" db="EMBL/GenBank/DDBJ databases">
        <title>Novel Thalassolituus-related marine hydrocarbonoclastic bacteria mediated algae-derived hydrocarbons mineralization in twilight zone of the northern South China Sea.</title>
        <authorList>
            <person name="Dong C."/>
        </authorList>
    </citation>
    <scope>NUCLEOTIDE SEQUENCE [LARGE SCALE GENOMIC DNA]</scope>
    <source>
        <strain evidence="8 9">IMCC1826</strain>
    </source>
</reference>
<keyword evidence="7" id="KW-0479">Metal-binding</keyword>
<evidence type="ECO:0000256" key="5">
    <source>
        <dbReference type="ARBA" id="ARBA00023133"/>
    </source>
</evidence>
<dbReference type="RefSeq" id="WP_225672763.1">
    <property type="nucleotide sequence ID" value="NZ_JAEDAH010000025.1"/>
</dbReference>
<evidence type="ECO:0000313" key="8">
    <source>
        <dbReference type="EMBL" id="MCA6063100.1"/>
    </source>
</evidence>
<feature type="region of interest" description="Important for dimerization" evidence="7">
    <location>
        <begin position="257"/>
        <end position="292"/>
    </location>
</feature>
<organism evidence="8 9">
    <name type="scientific">Thalassolituus marinus</name>
    <dbReference type="NCBI Taxonomy" id="671053"/>
    <lineage>
        <taxon>Bacteria</taxon>
        <taxon>Pseudomonadati</taxon>
        <taxon>Pseudomonadota</taxon>
        <taxon>Gammaproteobacteria</taxon>
        <taxon>Oceanospirillales</taxon>
        <taxon>Oceanospirillaceae</taxon>
        <taxon>Thalassolituus</taxon>
    </lineage>
</organism>
<dbReference type="InterPro" id="IPR001260">
    <property type="entry name" value="Coprogen_oxidase_aer"/>
</dbReference>
<comment type="caution">
    <text evidence="8">The sequence shown here is derived from an EMBL/GenBank/DDBJ whole genome shotgun (WGS) entry which is preliminary data.</text>
</comment>
<keyword evidence="7" id="KW-0963">Cytoplasm</keyword>
<keyword evidence="9" id="KW-1185">Reference proteome</keyword>
<dbReference type="HAMAP" id="MF_00333">
    <property type="entry name" value="Coprogen_oxidas"/>
    <property type="match status" value="1"/>
</dbReference>
<dbReference type="EMBL" id="JAEDAH010000025">
    <property type="protein sequence ID" value="MCA6063100.1"/>
    <property type="molecule type" value="Genomic_DNA"/>
</dbReference>
<dbReference type="Gene3D" id="3.40.1500.10">
    <property type="entry name" value="Coproporphyrinogen III oxidase, aerobic"/>
    <property type="match status" value="1"/>
</dbReference>
<feature type="active site" description="Proton donor" evidence="7">
    <location>
        <position position="119"/>
    </location>
</feature>
<feature type="site" description="Important for dimerization" evidence="7">
    <location>
        <position position="188"/>
    </location>
</feature>
<evidence type="ECO:0000313" key="9">
    <source>
        <dbReference type="Proteomes" id="UP000714380"/>
    </source>
</evidence>
<sequence>MSQAGTGCDVAAVKAFLLDLQDRICSALEAQDGQAVFVEDAWEREGAEGELALTGGGRTRVIADGAVIEKGGVNFSHVRGERLPASATASRPELAGRSFQAMGVSLVIHPHNPYVPTSHANVRLFVAEKEGEEPVWWMGGGFDLTPYYGFEEDVVHWHQTAKDLCQPFGAEVFAKYKKWCDDYFYLKHRNEARGVGGLFFDDLNRWDGELNFEKTFAFLQAVGNGYIDAYVPIVAKRKDTEYGERERKFQCYRRGRYVEFNLVFDRGTIFGLQTGGRTESILMSLPPVVHWDYDWNPEPGSPESKLYTDFLPHKEWV</sequence>
<feature type="binding site" evidence="7">
    <location>
        <position position="158"/>
    </location>
    <ligand>
        <name>a divalent metal cation</name>
        <dbReference type="ChEBI" id="CHEBI:60240"/>
    </ligand>
</feature>
<accession>A0ABS7ZN20</accession>
<dbReference type="GO" id="GO:0004109">
    <property type="term" value="F:coproporphyrinogen oxidase activity"/>
    <property type="evidence" value="ECO:0007669"/>
    <property type="project" value="UniProtKB-EC"/>
</dbReference>
<evidence type="ECO:0000256" key="7">
    <source>
        <dbReference type="HAMAP-Rule" id="MF_00333"/>
    </source>
</evidence>
<keyword evidence="4 7" id="KW-0560">Oxidoreductase</keyword>
<comment type="function">
    <text evidence="7">Involved in the heme biosynthesis. Catalyzes the aerobic oxidative decarboxylation of propionate groups of rings A and B of coproporphyrinogen-III to yield the vinyl groups in protoporphyrinogen-IX.</text>
</comment>
<feature type="binding site" evidence="7">
    <location>
        <position position="109"/>
    </location>
    <ligand>
        <name>a divalent metal cation</name>
        <dbReference type="ChEBI" id="CHEBI:60240"/>
    </ligand>
</feature>
<evidence type="ECO:0000256" key="2">
    <source>
        <dbReference type="ARBA" id="ARBA00010644"/>
    </source>
</evidence>
<dbReference type="Pfam" id="PF01218">
    <property type="entry name" value="Coprogen_oxidas"/>
    <property type="match status" value="1"/>
</dbReference>
<dbReference type="PANTHER" id="PTHR10755:SF0">
    <property type="entry name" value="OXYGEN-DEPENDENT COPROPORPHYRINOGEN-III OXIDASE, MITOCHONDRIAL"/>
    <property type="match status" value="1"/>
</dbReference>
<dbReference type="EC" id="1.3.3.3" evidence="7"/>